<dbReference type="PATRIC" id="fig|449.7.peg.2623"/>
<protein>
    <recommendedName>
        <fullName evidence="4">Coiled-coil protein</fullName>
    </recommendedName>
</protein>
<dbReference type="EMBL" id="LN681225">
    <property type="protein sequence ID" value="CEK09613.1"/>
    <property type="molecule type" value="Genomic_DNA"/>
</dbReference>
<gene>
    <name evidence="2" type="ORF">LHA_0518</name>
</gene>
<feature type="compositionally biased region" description="Basic and acidic residues" evidence="1">
    <location>
        <begin position="105"/>
        <end position="116"/>
    </location>
</feature>
<reference evidence="3" key="1">
    <citation type="submission" date="2014-09" db="EMBL/GenBank/DDBJ databases">
        <authorList>
            <person name="Gomez-Valero L."/>
        </authorList>
    </citation>
    <scope>NUCLEOTIDE SEQUENCE [LARGE SCALE GENOMIC DNA]</scope>
    <source>
        <strain evidence="3">ATCC35250</strain>
    </source>
</reference>
<dbReference type="AlphaFoldDB" id="A0A0A8ULN8"/>
<evidence type="ECO:0000256" key="1">
    <source>
        <dbReference type="SAM" id="MobiDB-lite"/>
    </source>
</evidence>
<dbReference type="HOGENOM" id="CLU_166766_0_0_6"/>
<evidence type="ECO:0000313" key="2">
    <source>
        <dbReference type="EMBL" id="CEK09613.1"/>
    </source>
</evidence>
<feature type="region of interest" description="Disordered" evidence="1">
    <location>
        <begin position="88"/>
        <end position="116"/>
    </location>
</feature>
<proteinExistence type="predicted"/>
<sequence length="116" mass="13620">MGKKDANTRIVHGNNKTKQPYSNQETQLFFNQKQKPSSTEVQPFKEIQPPAQEIKIETTTDLLLVAILEELKTHNMIELMKLKTQQEQEEKELQATQNRQAQDNTRFEEIRSTMYL</sequence>
<accession>A0A0A8ULN8</accession>
<dbReference type="KEGG" id="lha:LHA_0518"/>
<dbReference type="OrthoDB" id="5653271at2"/>
<dbReference type="RefSeq" id="WP_045107348.1">
    <property type="nucleotide sequence ID" value="NZ_LN681225.1"/>
</dbReference>
<name>A0A0A8ULN8_LEGHA</name>
<dbReference type="Proteomes" id="UP000032803">
    <property type="component" value="Chromosome I"/>
</dbReference>
<feature type="region of interest" description="Disordered" evidence="1">
    <location>
        <begin position="1"/>
        <end position="23"/>
    </location>
</feature>
<feature type="compositionally biased region" description="Polar residues" evidence="1">
    <location>
        <begin position="14"/>
        <end position="23"/>
    </location>
</feature>
<keyword evidence="3" id="KW-1185">Reference proteome</keyword>
<organism evidence="2 3">
    <name type="scientific">Legionella hackeliae</name>
    <dbReference type="NCBI Taxonomy" id="449"/>
    <lineage>
        <taxon>Bacteria</taxon>
        <taxon>Pseudomonadati</taxon>
        <taxon>Pseudomonadota</taxon>
        <taxon>Gammaproteobacteria</taxon>
        <taxon>Legionellales</taxon>
        <taxon>Legionellaceae</taxon>
        <taxon>Legionella</taxon>
    </lineage>
</organism>
<evidence type="ECO:0000313" key="3">
    <source>
        <dbReference type="Proteomes" id="UP000032803"/>
    </source>
</evidence>
<evidence type="ECO:0008006" key="4">
    <source>
        <dbReference type="Google" id="ProtNLM"/>
    </source>
</evidence>